<evidence type="ECO:0000256" key="4">
    <source>
        <dbReference type="ARBA" id="ARBA00023136"/>
    </source>
</evidence>
<comment type="subcellular location">
    <subcellularLocation>
        <location evidence="1">Cell outer membrane</location>
    </subcellularLocation>
</comment>
<keyword evidence="3" id="KW-0732">Signal</keyword>
<dbReference type="SUPFAM" id="SSF48452">
    <property type="entry name" value="TPR-like"/>
    <property type="match status" value="1"/>
</dbReference>
<evidence type="ECO:0000256" key="5">
    <source>
        <dbReference type="ARBA" id="ARBA00023237"/>
    </source>
</evidence>
<evidence type="ECO:0000313" key="8">
    <source>
        <dbReference type="EMBL" id="WQD37817.1"/>
    </source>
</evidence>
<dbReference type="InterPro" id="IPR012944">
    <property type="entry name" value="SusD_RagB_dom"/>
</dbReference>
<organism evidence="8 9">
    <name type="scientific">Niabella yanshanensis</name>
    <dbReference type="NCBI Taxonomy" id="577386"/>
    <lineage>
        <taxon>Bacteria</taxon>
        <taxon>Pseudomonadati</taxon>
        <taxon>Bacteroidota</taxon>
        <taxon>Chitinophagia</taxon>
        <taxon>Chitinophagales</taxon>
        <taxon>Chitinophagaceae</taxon>
        <taxon>Niabella</taxon>
    </lineage>
</organism>
<dbReference type="PROSITE" id="PS51257">
    <property type="entry name" value="PROKAR_LIPOPROTEIN"/>
    <property type="match status" value="1"/>
</dbReference>
<keyword evidence="4" id="KW-0472">Membrane</keyword>
<dbReference type="Gene3D" id="1.25.40.390">
    <property type="match status" value="1"/>
</dbReference>
<accession>A0ABZ0W8G6</accession>
<dbReference type="EMBL" id="CP139960">
    <property type="protein sequence ID" value="WQD37817.1"/>
    <property type="molecule type" value="Genomic_DNA"/>
</dbReference>
<gene>
    <name evidence="8" type="ORF">U0035_19300</name>
</gene>
<dbReference type="Proteomes" id="UP001325680">
    <property type="component" value="Chromosome"/>
</dbReference>
<dbReference type="RefSeq" id="WP_114790579.1">
    <property type="nucleotide sequence ID" value="NZ_CP139960.1"/>
</dbReference>
<dbReference type="InterPro" id="IPR011990">
    <property type="entry name" value="TPR-like_helical_dom_sf"/>
</dbReference>
<evidence type="ECO:0000259" key="7">
    <source>
        <dbReference type="Pfam" id="PF14322"/>
    </source>
</evidence>
<keyword evidence="5" id="KW-0998">Cell outer membrane</keyword>
<feature type="domain" description="RagB/SusD" evidence="6">
    <location>
        <begin position="367"/>
        <end position="499"/>
    </location>
</feature>
<sequence length="501" mass="55437">MKLIKIFPLAVLLIIGAGISSCSKFLEEKPQSFINANNFYQTEAQAESAVNACYLRLTNIYRGSLMLMTEYTTDLAYLGAGGVDESFGISPSNPGFGDDMWTNPYSGIMICNATIAGIQNATAIDPAKKPALIGEAVTLRALYYYILTCTFKDVPYYTADASASFDALMDVAQMGRMPAAATRDSLIADLQKWAPSLPQTKSSSIANNRIGAPLAYMLIGKLALWNKRWDVCVDAMQKIKTIYGALSQYPLTDTWFRYKNRPESIFEVQYSGTIKISNVATQLTPARASGTSSVYDGVNIPELGTTTTTFTAATPSGYFTSLYDTTDPRRNTTLAYTWNGVWFNRPKSNNYTGKPWPGPKFWCPNMSLQQDNNNQKVFRYADALLMLAEAANENGDQETAMSAINEVKARAKAGFVLASYPGKAAFLEELKKERARELFGEYGRKWDLVRWGDFFKSVSATTANEVAAIKTNLRAYHEYYPIPQAEVERSGGILTNDAYNK</sequence>
<evidence type="ECO:0000256" key="1">
    <source>
        <dbReference type="ARBA" id="ARBA00004442"/>
    </source>
</evidence>
<reference evidence="8 9" key="1">
    <citation type="submission" date="2023-12" db="EMBL/GenBank/DDBJ databases">
        <title>Genome sequencing and assembly of bacterial species from a model synthetic community.</title>
        <authorList>
            <person name="Hogle S.L."/>
        </authorList>
    </citation>
    <scope>NUCLEOTIDE SEQUENCE [LARGE SCALE GENOMIC DNA]</scope>
    <source>
        <strain evidence="8 9">HAMBI_3031</strain>
    </source>
</reference>
<feature type="domain" description="SusD-like N-terminal" evidence="7">
    <location>
        <begin position="98"/>
        <end position="205"/>
    </location>
</feature>
<dbReference type="InterPro" id="IPR033985">
    <property type="entry name" value="SusD-like_N"/>
</dbReference>
<comment type="similarity">
    <text evidence="2">Belongs to the SusD family.</text>
</comment>
<evidence type="ECO:0000256" key="3">
    <source>
        <dbReference type="ARBA" id="ARBA00022729"/>
    </source>
</evidence>
<proteinExistence type="inferred from homology"/>
<name>A0ABZ0W8G6_9BACT</name>
<protein>
    <submittedName>
        <fullName evidence="8">RagB/SusD family nutrient uptake outer membrane protein</fullName>
    </submittedName>
</protein>
<evidence type="ECO:0000259" key="6">
    <source>
        <dbReference type="Pfam" id="PF07980"/>
    </source>
</evidence>
<keyword evidence="9" id="KW-1185">Reference proteome</keyword>
<dbReference type="Pfam" id="PF14322">
    <property type="entry name" value="SusD-like_3"/>
    <property type="match status" value="1"/>
</dbReference>
<evidence type="ECO:0000256" key="2">
    <source>
        <dbReference type="ARBA" id="ARBA00006275"/>
    </source>
</evidence>
<dbReference type="Pfam" id="PF07980">
    <property type="entry name" value="SusD_RagB"/>
    <property type="match status" value="1"/>
</dbReference>
<evidence type="ECO:0000313" key="9">
    <source>
        <dbReference type="Proteomes" id="UP001325680"/>
    </source>
</evidence>